<name>A0ABU9D8B9_9PROT</name>
<proteinExistence type="predicted"/>
<comment type="caution">
    <text evidence="1">The sequence shown here is derived from an EMBL/GenBank/DDBJ whole genome shotgun (WGS) entry which is preliminary data.</text>
</comment>
<dbReference type="Pfam" id="PF00702">
    <property type="entry name" value="Hydrolase"/>
    <property type="match status" value="1"/>
</dbReference>
<dbReference type="PANTHER" id="PTHR47438:SF1">
    <property type="entry name" value="PHOSPHATE METABOLISM PROTEIN 8-RELATED"/>
    <property type="match status" value="1"/>
</dbReference>
<dbReference type="Gene3D" id="3.40.50.1000">
    <property type="entry name" value="HAD superfamily/HAD-like"/>
    <property type="match status" value="1"/>
</dbReference>
<dbReference type="InterPro" id="IPR036412">
    <property type="entry name" value="HAD-like_sf"/>
</dbReference>
<evidence type="ECO:0000313" key="2">
    <source>
        <dbReference type="Proteomes" id="UP001446205"/>
    </source>
</evidence>
<organism evidence="1 2">
    <name type="scientific">Thermithiobacillus plumbiphilus</name>
    <dbReference type="NCBI Taxonomy" id="1729899"/>
    <lineage>
        <taxon>Bacteria</taxon>
        <taxon>Pseudomonadati</taxon>
        <taxon>Pseudomonadota</taxon>
        <taxon>Acidithiobacillia</taxon>
        <taxon>Acidithiobacillales</taxon>
        <taxon>Thermithiobacillaceae</taxon>
        <taxon>Thermithiobacillus</taxon>
    </lineage>
</organism>
<sequence length="213" mass="25033">MGRQVYLFDLDNTLFNANLHVFPRMHGHINAYIMEHLALEEQAADRLRHQYWRRYGTTLHGLMALHQVDPLDYLHRVHPEDLVLEIAPDARLRAMLLHLPGRKFVFTNSLRQHAERVLQRLGVADLFEDVFDVVAADYKPKPHPAAYRRILRHIGVPARQCIMVEDTLANLVTAKRLGMRTIYVHPRLRRFRCTDWHCRSVYEIRAYSARPTA</sequence>
<accession>A0ABU9D8B9</accession>
<gene>
    <name evidence="1" type="ORF">WOB96_08290</name>
</gene>
<dbReference type="RefSeq" id="WP_341370824.1">
    <property type="nucleotide sequence ID" value="NZ_JBBPCO010000007.1"/>
</dbReference>
<dbReference type="SFLD" id="SFLDG01129">
    <property type="entry name" value="C1.5:_HAD__Beta-PGM__Phosphata"/>
    <property type="match status" value="1"/>
</dbReference>
<reference evidence="1 2" key="1">
    <citation type="submission" date="2024-04" db="EMBL/GenBank/DDBJ databases">
        <authorList>
            <person name="Abashina T."/>
            <person name="Shaikin A."/>
        </authorList>
    </citation>
    <scope>NUCLEOTIDE SEQUENCE [LARGE SCALE GENOMIC DNA]</scope>
    <source>
        <strain evidence="1 2">AAFK</strain>
    </source>
</reference>
<protein>
    <submittedName>
        <fullName evidence="1">Pyrimidine 5'-nucleotidase</fullName>
    </submittedName>
</protein>
<dbReference type="NCBIfam" id="TIGR01509">
    <property type="entry name" value="HAD-SF-IA-v3"/>
    <property type="match status" value="1"/>
</dbReference>
<dbReference type="SFLD" id="SFLDS00003">
    <property type="entry name" value="Haloacid_Dehalogenase"/>
    <property type="match status" value="1"/>
</dbReference>
<dbReference type="Proteomes" id="UP001446205">
    <property type="component" value="Unassembled WGS sequence"/>
</dbReference>
<dbReference type="PANTHER" id="PTHR47438">
    <property type="entry name" value="PHOSPHATE METABOLISM PROTEIN 8-RELATED"/>
    <property type="match status" value="1"/>
</dbReference>
<dbReference type="SUPFAM" id="SSF56784">
    <property type="entry name" value="HAD-like"/>
    <property type="match status" value="1"/>
</dbReference>
<dbReference type="NCBIfam" id="TIGR01993">
    <property type="entry name" value="Pyr-5-nucltdase"/>
    <property type="match status" value="1"/>
</dbReference>
<dbReference type="InterPro" id="IPR006439">
    <property type="entry name" value="HAD-SF_hydro_IA"/>
</dbReference>
<dbReference type="SFLD" id="SFLDG01132">
    <property type="entry name" value="C1.5.3:_5'-Nucleotidase_Like"/>
    <property type="match status" value="1"/>
</dbReference>
<keyword evidence="2" id="KW-1185">Reference proteome</keyword>
<evidence type="ECO:0000313" key="1">
    <source>
        <dbReference type="EMBL" id="MEK8089767.1"/>
    </source>
</evidence>
<dbReference type="InterPro" id="IPR052791">
    <property type="entry name" value="SSM1_domain"/>
</dbReference>
<dbReference type="InterPro" id="IPR010237">
    <property type="entry name" value="Pyr-5-nucltdase"/>
</dbReference>
<dbReference type="InterPro" id="IPR023214">
    <property type="entry name" value="HAD_sf"/>
</dbReference>
<dbReference type="Gene3D" id="1.10.150.450">
    <property type="match status" value="1"/>
</dbReference>
<dbReference type="EMBL" id="JBBPCO010000007">
    <property type="protein sequence ID" value="MEK8089767.1"/>
    <property type="molecule type" value="Genomic_DNA"/>
</dbReference>